<gene>
    <name evidence="4" type="ORF">SSE37_01050</name>
</gene>
<dbReference type="InterPro" id="IPR015590">
    <property type="entry name" value="Aldehyde_DH_dom"/>
</dbReference>
<proteinExistence type="inferred from homology"/>
<name>A3K498_SAGS3</name>
<dbReference type="InterPro" id="IPR016162">
    <property type="entry name" value="Ald_DH_N"/>
</dbReference>
<dbReference type="GO" id="GO:0016620">
    <property type="term" value="F:oxidoreductase activity, acting on the aldehyde or oxo group of donors, NAD or NADP as acceptor"/>
    <property type="evidence" value="ECO:0007669"/>
    <property type="project" value="InterPro"/>
</dbReference>
<dbReference type="AlphaFoldDB" id="A3K498"/>
<dbReference type="Pfam" id="PF00171">
    <property type="entry name" value="Aldedh"/>
    <property type="match status" value="1"/>
</dbReference>
<dbReference type="FunFam" id="3.40.309.10:FF:000012">
    <property type="entry name" value="Betaine aldehyde dehydrogenase"/>
    <property type="match status" value="1"/>
</dbReference>
<sequence length="502" mass="53207">MPKHMDIAAPLLPRPASVAKFLDGQHRLLIGDDWVAAASGETLDTLDPADGTTLASVASAGAEDVDRAVQAARRAFESGPWPSMPPNERARLIWRLADLIEANADEIALLESLDNGKPVGDARHFDLPHAIELFRYYAGWATKLNGESIALSNPGTWHAYTLREPVGVVGQIVPWNAPFMIAASKLAPALAAGCTMILKPAEQTPLTALRLGQLVQEAGFPPGVVNILTGYGKTAGAAMAAHPGIDKITFTGSTATGREIVHASTSNFKRVTLELGGKTPVIIFPDADMEKAIAGAARAIFSNTGQICNAGSRLYTHPDVFDQVIEGVADIARNIRLGRGTDPQTQMGPVISSQQLDRITGYIETGQQQGATLLSGGGRPSGSGYFVEPTILTDTTHKMDVVREEIFGPVLCAMKFDPEEIDRISAEANQSDFGLGAVIWTRDIGVAHGLARKLKAGTVRVNGGGLDPALPFGGFKASGWGRESGREGIEAYTEVKSVAVNY</sequence>
<dbReference type="InterPro" id="IPR016163">
    <property type="entry name" value="Ald_DH_C"/>
</dbReference>
<dbReference type="SUPFAM" id="SSF53720">
    <property type="entry name" value="ALDH-like"/>
    <property type="match status" value="1"/>
</dbReference>
<reference evidence="4 5" key="1">
    <citation type="submission" date="2006-06" db="EMBL/GenBank/DDBJ databases">
        <authorList>
            <person name="Moran M.A."/>
            <person name="Ferriera S."/>
            <person name="Johnson J."/>
            <person name="Kravitz S."/>
            <person name="Beeson K."/>
            <person name="Sutton G."/>
            <person name="Rogers Y.-H."/>
            <person name="Friedman R."/>
            <person name="Frazier M."/>
            <person name="Venter J.C."/>
        </authorList>
    </citation>
    <scope>NUCLEOTIDE SEQUENCE [LARGE SCALE GENOMIC DNA]</scope>
    <source>
        <strain evidence="4 5">E-37</strain>
    </source>
</reference>
<dbReference type="EMBL" id="AAYA01000007">
    <property type="protein sequence ID" value="EBA07797.1"/>
    <property type="molecule type" value="Genomic_DNA"/>
</dbReference>
<dbReference type="Gene3D" id="3.40.309.10">
    <property type="entry name" value="Aldehyde Dehydrogenase, Chain A, domain 2"/>
    <property type="match status" value="1"/>
</dbReference>
<dbReference type="eggNOG" id="COG1012">
    <property type="taxonomic scope" value="Bacteria"/>
</dbReference>
<dbReference type="Proteomes" id="UP000005713">
    <property type="component" value="Unassembled WGS sequence"/>
</dbReference>
<dbReference type="InterPro" id="IPR016160">
    <property type="entry name" value="Ald_DH_CS_CYS"/>
</dbReference>
<evidence type="ECO:0000313" key="4">
    <source>
        <dbReference type="EMBL" id="EBA07797.1"/>
    </source>
</evidence>
<feature type="domain" description="Aldehyde dehydrogenase" evidence="3">
    <location>
        <begin position="34"/>
        <end position="498"/>
    </location>
</feature>
<organism evidence="4 5">
    <name type="scientific">Sagittula stellata (strain ATCC 700073 / DSM 11524 / E-37)</name>
    <dbReference type="NCBI Taxonomy" id="388399"/>
    <lineage>
        <taxon>Bacteria</taxon>
        <taxon>Pseudomonadati</taxon>
        <taxon>Pseudomonadota</taxon>
        <taxon>Alphaproteobacteria</taxon>
        <taxon>Rhodobacterales</taxon>
        <taxon>Roseobacteraceae</taxon>
        <taxon>Sagittula</taxon>
    </lineage>
</organism>
<dbReference type="Gene3D" id="3.40.605.10">
    <property type="entry name" value="Aldehyde Dehydrogenase, Chain A, domain 1"/>
    <property type="match status" value="1"/>
</dbReference>
<comment type="caution">
    <text evidence="4">The sequence shown here is derived from an EMBL/GenBank/DDBJ whole genome shotgun (WGS) entry which is preliminary data.</text>
</comment>
<dbReference type="FunFam" id="3.40.605.10:FF:000007">
    <property type="entry name" value="NAD/NADP-dependent betaine aldehyde dehydrogenase"/>
    <property type="match status" value="1"/>
</dbReference>
<accession>A3K498</accession>
<keyword evidence="5" id="KW-1185">Reference proteome</keyword>
<evidence type="ECO:0000256" key="1">
    <source>
        <dbReference type="ARBA" id="ARBA00009986"/>
    </source>
</evidence>
<protein>
    <submittedName>
        <fullName evidence="4">Aldehyde dehydrogenase (NAD+)</fullName>
    </submittedName>
</protein>
<dbReference type="PANTHER" id="PTHR11699">
    <property type="entry name" value="ALDEHYDE DEHYDROGENASE-RELATED"/>
    <property type="match status" value="1"/>
</dbReference>
<evidence type="ECO:0000259" key="3">
    <source>
        <dbReference type="Pfam" id="PF00171"/>
    </source>
</evidence>
<dbReference type="InterPro" id="IPR016161">
    <property type="entry name" value="Ald_DH/histidinol_DH"/>
</dbReference>
<keyword evidence="2" id="KW-0560">Oxidoreductase</keyword>
<evidence type="ECO:0000256" key="2">
    <source>
        <dbReference type="ARBA" id="ARBA00023002"/>
    </source>
</evidence>
<comment type="similarity">
    <text evidence="1">Belongs to the aldehyde dehydrogenase family.</text>
</comment>
<dbReference type="RefSeq" id="WP_005859419.1">
    <property type="nucleotide sequence ID" value="NZ_AAYA01000007.1"/>
</dbReference>
<dbReference type="PROSITE" id="PS00070">
    <property type="entry name" value="ALDEHYDE_DEHYDR_CYS"/>
    <property type="match status" value="1"/>
</dbReference>
<evidence type="ECO:0000313" key="5">
    <source>
        <dbReference type="Proteomes" id="UP000005713"/>
    </source>
</evidence>